<dbReference type="Gene3D" id="1.10.260.40">
    <property type="entry name" value="lambda repressor-like DNA-binding domains"/>
    <property type="match status" value="1"/>
</dbReference>
<accession>A0ABR7CQ06</accession>
<dbReference type="Proteomes" id="UP000636891">
    <property type="component" value="Unassembled WGS sequence"/>
</dbReference>
<organism evidence="2 3">
    <name type="scientific">Alistipes hominis</name>
    <dbReference type="NCBI Taxonomy" id="2763015"/>
    <lineage>
        <taxon>Bacteria</taxon>
        <taxon>Pseudomonadati</taxon>
        <taxon>Bacteroidota</taxon>
        <taxon>Bacteroidia</taxon>
        <taxon>Bacteroidales</taxon>
        <taxon>Rikenellaceae</taxon>
        <taxon>Alistipes</taxon>
    </lineage>
</organism>
<comment type="caution">
    <text evidence="2">The sequence shown here is derived from an EMBL/GenBank/DDBJ whole genome shotgun (WGS) entry which is preliminary data.</text>
</comment>
<feature type="domain" description="HTH cro/C1-type" evidence="1">
    <location>
        <begin position="18"/>
        <end position="69"/>
    </location>
</feature>
<keyword evidence="3" id="KW-1185">Reference proteome</keyword>
<proteinExistence type="predicted"/>
<evidence type="ECO:0000259" key="1">
    <source>
        <dbReference type="PROSITE" id="PS50943"/>
    </source>
</evidence>
<evidence type="ECO:0000313" key="2">
    <source>
        <dbReference type="EMBL" id="MBC5617747.1"/>
    </source>
</evidence>
<dbReference type="PROSITE" id="PS50943">
    <property type="entry name" value="HTH_CROC1"/>
    <property type="match status" value="1"/>
</dbReference>
<dbReference type="RefSeq" id="WP_101572754.1">
    <property type="nucleotide sequence ID" value="NZ_JACOOK010000010.1"/>
</dbReference>
<name>A0ABR7CQ06_9BACT</name>
<sequence>MGRERYDYELLKWTADRLKALREERGLSQETVYFHTNINIGRIEIGKSNISLTSLSILCKYFGISIEDFFKGISTEQAG</sequence>
<dbReference type="SMART" id="SM00530">
    <property type="entry name" value="HTH_XRE"/>
    <property type="match status" value="1"/>
</dbReference>
<dbReference type="InterPro" id="IPR001387">
    <property type="entry name" value="Cro/C1-type_HTH"/>
</dbReference>
<dbReference type="SUPFAM" id="SSF47413">
    <property type="entry name" value="lambda repressor-like DNA-binding domains"/>
    <property type="match status" value="1"/>
</dbReference>
<dbReference type="EMBL" id="JACOOK010000010">
    <property type="protein sequence ID" value="MBC5617747.1"/>
    <property type="molecule type" value="Genomic_DNA"/>
</dbReference>
<dbReference type="Pfam" id="PF01381">
    <property type="entry name" value="HTH_3"/>
    <property type="match status" value="1"/>
</dbReference>
<reference evidence="2 3" key="1">
    <citation type="submission" date="2020-08" db="EMBL/GenBank/DDBJ databases">
        <title>Genome public.</title>
        <authorList>
            <person name="Liu C."/>
            <person name="Sun Q."/>
        </authorList>
    </citation>
    <scope>NUCLEOTIDE SEQUENCE [LARGE SCALE GENOMIC DNA]</scope>
    <source>
        <strain evidence="2 3">New-7</strain>
    </source>
</reference>
<protein>
    <submittedName>
        <fullName evidence="2">Helix-turn-helix transcriptional regulator</fullName>
    </submittedName>
</protein>
<dbReference type="InterPro" id="IPR010982">
    <property type="entry name" value="Lambda_DNA-bd_dom_sf"/>
</dbReference>
<gene>
    <name evidence="2" type="ORF">H8S08_12120</name>
</gene>
<dbReference type="CDD" id="cd00093">
    <property type="entry name" value="HTH_XRE"/>
    <property type="match status" value="1"/>
</dbReference>
<evidence type="ECO:0000313" key="3">
    <source>
        <dbReference type="Proteomes" id="UP000636891"/>
    </source>
</evidence>